<dbReference type="Proteomes" id="UP001060085">
    <property type="component" value="Linkage Group LG04"/>
</dbReference>
<comment type="caution">
    <text evidence="1">The sequence shown here is derived from an EMBL/GenBank/DDBJ whole genome shotgun (WGS) entry which is preliminary data.</text>
</comment>
<keyword evidence="2" id="KW-1185">Reference proteome</keyword>
<evidence type="ECO:0000313" key="1">
    <source>
        <dbReference type="EMBL" id="KAI5667101.1"/>
    </source>
</evidence>
<gene>
    <name evidence="1" type="ORF">M9H77_16954</name>
</gene>
<sequence length="130" mass="13783">MKCSVTFAMAFFVLLLLSPATNVVAKRKKKASQQHASAPKPPLLQKSQAIPAPAPTPSPTPNPNYSLPELQAAAPPPSPIPPPNPPLIPGFSVFVDKCEGVDCFIVCAQYGTDSGGDCKTYQGFYYCSCL</sequence>
<dbReference type="EMBL" id="CM044704">
    <property type="protein sequence ID" value="KAI5667101.1"/>
    <property type="molecule type" value="Genomic_DNA"/>
</dbReference>
<protein>
    <submittedName>
        <fullName evidence="1">Uncharacterized protein</fullName>
    </submittedName>
</protein>
<proteinExistence type="predicted"/>
<reference evidence="2" key="1">
    <citation type="journal article" date="2023" name="Nat. Plants">
        <title>Single-cell RNA sequencing provides a high-resolution roadmap for understanding the multicellular compartmentation of specialized metabolism.</title>
        <authorList>
            <person name="Sun S."/>
            <person name="Shen X."/>
            <person name="Li Y."/>
            <person name="Li Y."/>
            <person name="Wang S."/>
            <person name="Li R."/>
            <person name="Zhang H."/>
            <person name="Shen G."/>
            <person name="Guo B."/>
            <person name="Wei J."/>
            <person name="Xu J."/>
            <person name="St-Pierre B."/>
            <person name="Chen S."/>
            <person name="Sun C."/>
        </authorList>
    </citation>
    <scope>NUCLEOTIDE SEQUENCE [LARGE SCALE GENOMIC DNA]</scope>
</reference>
<organism evidence="1 2">
    <name type="scientific">Catharanthus roseus</name>
    <name type="common">Madagascar periwinkle</name>
    <name type="synonym">Vinca rosea</name>
    <dbReference type="NCBI Taxonomy" id="4058"/>
    <lineage>
        <taxon>Eukaryota</taxon>
        <taxon>Viridiplantae</taxon>
        <taxon>Streptophyta</taxon>
        <taxon>Embryophyta</taxon>
        <taxon>Tracheophyta</taxon>
        <taxon>Spermatophyta</taxon>
        <taxon>Magnoliopsida</taxon>
        <taxon>eudicotyledons</taxon>
        <taxon>Gunneridae</taxon>
        <taxon>Pentapetalae</taxon>
        <taxon>asterids</taxon>
        <taxon>lamiids</taxon>
        <taxon>Gentianales</taxon>
        <taxon>Apocynaceae</taxon>
        <taxon>Rauvolfioideae</taxon>
        <taxon>Vinceae</taxon>
        <taxon>Catharanthinae</taxon>
        <taxon>Catharanthus</taxon>
    </lineage>
</organism>
<evidence type="ECO:0000313" key="2">
    <source>
        <dbReference type="Proteomes" id="UP001060085"/>
    </source>
</evidence>
<accession>A0ACC0B3A5</accession>
<name>A0ACC0B3A5_CATRO</name>